<evidence type="ECO:0000313" key="3">
    <source>
        <dbReference type="Proteomes" id="UP001595793"/>
    </source>
</evidence>
<dbReference type="RefSeq" id="WP_290232947.1">
    <property type="nucleotide sequence ID" value="NZ_JAUFPZ010000002.1"/>
</dbReference>
<dbReference type="Proteomes" id="UP001595793">
    <property type="component" value="Unassembled WGS sequence"/>
</dbReference>
<gene>
    <name evidence="2" type="ORF">ACFOS1_00515</name>
</gene>
<accession>A0ABV8H1V5</accession>
<dbReference type="PROSITE" id="PS51257">
    <property type="entry name" value="PROKAR_LIPOPROTEIN"/>
    <property type="match status" value="1"/>
</dbReference>
<dbReference type="Gene3D" id="1.20.5.320">
    <property type="entry name" value="6-Phosphogluconate Dehydrogenase, domain 3"/>
    <property type="match status" value="1"/>
</dbReference>
<keyword evidence="3" id="KW-1185">Reference proteome</keyword>
<evidence type="ECO:0000313" key="2">
    <source>
        <dbReference type="EMBL" id="MFC4025875.1"/>
    </source>
</evidence>
<reference evidence="3" key="1">
    <citation type="journal article" date="2019" name="Int. J. Syst. Evol. Microbiol.">
        <title>The Global Catalogue of Microorganisms (GCM) 10K type strain sequencing project: providing services to taxonomists for standard genome sequencing and annotation.</title>
        <authorList>
            <consortium name="The Broad Institute Genomics Platform"/>
            <consortium name="The Broad Institute Genome Sequencing Center for Infectious Disease"/>
            <person name="Wu L."/>
            <person name="Ma J."/>
        </authorList>
    </citation>
    <scope>NUCLEOTIDE SEQUENCE [LARGE SCALE GENOMIC DNA]</scope>
    <source>
        <strain evidence="3">CECT 9128</strain>
    </source>
</reference>
<proteinExistence type="predicted"/>
<organism evidence="2 3">
    <name type="scientific">Zunongwangia endophytica</name>
    <dbReference type="NCBI Taxonomy" id="1808945"/>
    <lineage>
        <taxon>Bacteria</taxon>
        <taxon>Pseudomonadati</taxon>
        <taxon>Bacteroidota</taxon>
        <taxon>Flavobacteriia</taxon>
        <taxon>Flavobacteriales</taxon>
        <taxon>Flavobacteriaceae</taxon>
        <taxon>Zunongwangia</taxon>
    </lineage>
</organism>
<sequence>MKKIFTLLFATTFLFASCSDDGEPGPQGPQGPPGEDGLIGTTLEKTVTFTAPEYSIFYNFPIDVDVFGSDAVLVYLLEKEDDGDDVWTLLPQTFYLEGGGQMQYNYNHTLDDVNIYLQGNIALETLGEDFTVDQTFRMVIVPSGVLAKNNNIDISDYKAVMKASNISENAVKKLD</sequence>
<feature type="region of interest" description="Disordered" evidence="1">
    <location>
        <begin position="20"/>
        <end position="39"/>
    </location>
</feature>
<evidence type="ECO:0000256" key="1">
    <source>
        <dbReference type="SAM" id="MobiDB-lite"/>
    </source>
</evidence>
<comment type="caution">
    <text evidence="2">The sequence shown here is derived from an EMBL/GenBank/DDBJ whole genome shotgun (WGS) entry which is preliminary data.</text>
</comment>
<name>A0ABV8H1V5_9FLAO</name>
<evidence type="ECO:0008006" key="4">
    <source>
        <dbReference type="Google" id="ProtNLM"/>
    </source>
</evidence>
<protein>
    <recommendedName>
        <fullName evidence="4">Collagen-like protein</fullName>
    </recommendedName>
</protein>
<dbReference type="EMBL" id="JBHSAS010000002">
    <property type="protein sequence ID" value="MFC4025875.1"/>
    <property type="molecule type" value="Genomic_DNA"/>
</dbReference>